<dbReference type="CDD" id="cd08060">
    <property type="entry name" value="MPN_UPF0172"/>
    <property type="match status" value="1"/>
</dbReference>
<reference evidence="3" key="1">
    <citation type="submission" date="2022-07" db="EMBL/GenBank/DDBJ databases">
        <title>Phylogenomic reconstructions and comparative analyses of Kickxellomycotina fungi.</title>
        <authorList>
            <person name="Reynolds N.K."/>
            <person name="Stajich J.E."/>
            <person name="Barry K."/>
            <person name="Grigoriev I.V."/>
            <person name="Crous P."/>
            <person name="Smith M.E."/>
        </authorList>
    </citation>
    <scope>NUCLEOTIDE SEQUENCE</scope>
    <source>
        <strain evidence="3">NBRC 32514</strain>
    </source>
</reference>
<dbReference type="PANTHER" id="PTHR12941:SF10">
    <property type="entry name" value="ER MEMBRANE PROTEIN COMPLEX SUBUNIT 8_9 HOMOLOG"/>
    <property type="match status" value="1"/>
</dbReference>
<evidence type="ECO:0000256" key="1">
    <source>
        <dbReference type="ARBA" id="ARBA00007461"/>
    </source>
</evidence>
<organism evidence="3 4">
    <name type="scientific">Coemansia erecta</name>
    <dbReference type="NCBI Taxonomy" id="147472"/>
    <lineage>
        <taxon>Eukaryota</taxon>
        <taxon>Fungi</taxon>
        <taxon>Fungi incertae sedis</taxon>
        <taxon>Zoopagomycota</taxon>
        <taxon>Kickxellomycotina</taxon>
        <taxon>Kickxellomycetes</taxon>
        <taxon>Kickxellales</taxon>
        <taxon>Kickxellaceae</taxon>
        <taxon>Coemansia</taxon>
    </lineage>
</organism>
<sequence>MSEYTLSSQAYAKAILHSAKYPWAAVHGLFLGEKNGSKFRLTDAVPLAHNWTQLTPMFDVALQQVQQYASSKNLVIAGYYVAYENPDTTQLSASGALFAKSILAINPEAAAFVVDAKRFKAREDGRPALVPFVYAGEQWKEQPKAFGDAKGQFVLENNQALTTARILVEERAEIGIFDFDDHLDDVSLDWLQNNVLNERIRTA</sequence>
<dbReference type="Pfam" id="PF03665">
    <property type="entry name" value="UPF0172"/>
    <property type="match status" value="1"/>
</dbReference>
<dbReference type="EMBL" id="JANBOJ010000124">
    <property type="protein sequence ID" value="KAJ1722222.1"/>
    <property type="molecule type" value="Genomic_DNA"/>
</dbReference>
<dbReference type="GO" id="GO:0072546">
    <property type="term" value="C:EMC complex"/>
    <property type="evidence" value="ECO:0007669"/>
    <property type="project" value="InterPro"/>
</dbReference>
<dbReference type="AlphaFoldDB" id="A0A9W7Y1I4"/>
<name>A0A9W7Y1I4_9FUNG</name>
<evidence type="ECO:0000313" key="3">
    <source>
        <dbReference type="EMBL" id="KAJ1722222.1"/>
    </source>
</evidence>
<dbReference type="PANTHER" id="PTHR12941">
    <property type="entry name" value="ER MEMBRANE PROTEIN COMPLEX"/>
    <property type="match status" value="1"/>
</dbReference>
<keyword evidence="4" id="KW-1185">Reference proteome</keyword>
<dbReference type="InterPro" id="IPR037518">
    <property type="entry name" value="MPN"/>
</dbReference>
<proteinExistence type="inferred from homology"/>
<dbReference type="InterPro" id="IPR005366">
    <property type="entry name" value="EMC8/9"/>
</dbReference>
<comment type="caution">
    <text evidence="3">The sequence shown here is derived from an EMBL/GenBank/DDBJ whole genome shotgun (WGS) entry which is preliminary data.</text>
</comment>
<comment type="similarity">
    <text evidence="1">Belongs to the EMC8/EMC9 family.</text>
</comment>
<feature type="domain" description="MPN" evidence="2">
    <location>
        <begin position="4"/>
        <end position="138"/>
    </location>
</feature>
<evidence type="ECO:0000259" key="2">
    <source>
        <dbReference type="PROSITE" id="PS50249"/>
    </source>
</evidence>
<dbReference type="Proteomes" id="UP001149813">
    <property type="component" value="Unassembled WGS sequence"/>
</dbReference>
<evidence type="ECO:0000313" key="4">
    <source>
        <dbReference type="Proteomes" id="UP001149813"/>
    </source>
</evidence>
<accession>A0A9W7Y1I4</accession>
<gene>
    <name evidence="3" type="ORF">LPJ53_003355</name>
</gene>
<protein>
    <recommendedName>
        <fullName evidence="2">MPN domain-containing protein</fullName>
    </recommendedName>
</protein>
<dbReference type="PROSITE" id="PS50249">
    <property type="entry name" value="MPN"/>
    <property type="match status" value="1"/>
</dbReference>
<dbReference type="OrthoDB" id="194468at2759"/>